<keyword evidence="5" id="KW-1133">Transmembrane helix</keyword>
<dbReference type="STRING" id="651662.SAMN04488069_11231"/>
<dbReference type="InterPro" id="IPR005467">
    <property type="entry name" value="His_kinase_dom"/>
</dbReference>
<feature type="coiled-coil region" evidence="4">
    <location>
        <begin position="195"/>
        <end position="259"/>
    </location>
</feature>
<dbReference type="InterPro" id="IPR003594">
    <property type="entry name" value="HATPase_dom"/>
</dbReference>
<dbReference type="InterPro" id="IPR004358">
    <property type="entry name" value="Sig_transdc_His_kin-like_C"/>
</dbReference>
<evidence type="ECO:0000256" key="4">
    <source>
        <dbReference type="SAM" id="Coils"/>
    </source>
</evidence>
<dbReference type="InterPro" id="IPR003661">
    <property type="entry name" value="HisK_dim/P_dom"/>
</dbReference>
<evidence type="ECO:0000256" key="5">
    <source>
        <dbReference type="SAM" id="Phobius"/>
    </source>
</evidence>
<dbReference type="RefSeq" id="WP_245711941.1">
    <property type="nucleotide sequence ID" value="NZ_FNOV01000012.1"/>
</dbReference>
<accession>A0A1H3M4A6</accession>
<feature type="domain" description="Histidine kinase" evidence="6">
    <location>
        <begin position="271"/>
        <end position="511"/>
    </location>
</feature>
<feature type="transmembrane region" description="Helical" evidence="5">
    <location>
        <begin position="118"/>
        <end position="135"/>
    </location>
</feature>
<dbReference type="Pfam" id="PF00512">
    <property type="entry name" value="HisKA"/>
    <property type="match status" value="1"/>
</dbReference>
<dbReference type="InterPro" id="IPR036890">
    <property type="entry name" value="HATPase_C_sf"/>
</dbReference>
<keyword evidence="7" id="KW-0418">Kinase</keyword>
<reference evidence="8" key="1">
    <citation type="submission" date="2016-10" db="EMBL/GenBank/DDBJ databases">
        <authorList>
            <person name="Varghese N."/>
            <person name="Submissions S."/>
        </authorList>
    </citation>
    <scope>NUCLEOTIDE SEQUENCE [LARGE SCALE GENOMIC DNA]</scope>
    <source>
        <strain evidence="8">CGMCC 1.8975</strain>
    </source>
</reference>
<evidence type="ECO:0000256" key="2">
    <source>
        <dbReference type="ARBA" id="ARBA00012438"/>
    </source>
</evidence>
<protein>
    <recommendedName>
        <fullName evidence="2">histidine kinase</fullName>
        <ecNumber evidence="2">2.7.13.3</ecNumber>
    </recommendedName>
</protein>
<keyword evidence="7" id="KW-0808">Transferase</keyword>
<feature type="transmembrane region" description="Helical" evidence="5">
    <location>
        <begin position="92"/>
        <end position="112"/>
    </location>
</feature>
<proteinExistence type="predicted"/>
<dbReference type="Gene3D" id="3.30.565.10">
    <property type="entry name" value="Histidine kinase-like ATPase, C-terminal domain"/>
    <property type="match status" value="1"/>
</dbReference>
<keyword evidence="3" id="KW-0597">Phosphoprotein</keyword>
<dbReference type="GO" id="GO:0000155">
    <property type="term" value="F:phosphorelay sensor kinase activity"/>
    <property type="evidence" value="ECO:0007669"/>
    <property type="project" value="InterPro"/>
</dbReference>
<dbReference type="SUPFAM" id="SSF55874">
    <property type="entry name" value="ATPase domain of HSP90 chaperone/DNA topoisomerase II/histidine kinase"/>
    <property type="match status" value="1"/>
</dbReference>
<evidence type="ECO:0000313" key="8">
    <source>
        <dbReference type="Proteomes" id="UP000199249"/>
    </source>
</evidence>
<comment type="catalytic activity">
    <reaction evidence="1">
        <text>ATP + protein L-histidine = ADP + protein N-phospho-L-histidine.</text>
        <dbReference type="EC" id="2.7.13.3"/>
    </reaction>
</comment>
<feature type="transmembrane region" description="Helical" evidence="5">
    <location>
        <begin position="142"/>
        <end position="163"/>
    </location>
</feature>
<gene>
    <name evidence="7" type="ORF">SAMN04488069_11231</name>
</gene>
<evidence type="ECO:0000256" key="1">
    <source>
        <dbReference type="ARBA" id="ARBA00000085"/>
    </source>
</evidence>
<keyword evidence="5" id="KW-0812">Transmembrane</keyword>
<dbReference type="SUPFAM" id="SSF47384">
    <property type="entry name" value="Homodimeric domain of signal transducing histidine kinase"/>
    <property type="match status" value="1"/>
</dbReference>
<dbReference type="EC" id="2.7.13.3" evidence="2"/>
<keyword evidence="8" id="KW-1185">Reference proteome</keyword>
<feature type="transmembrane region" description="Helical" evidence="5">
    <location>
        <begin position="53"/>
        <end position="71"/>
    </location>
</feature>
<dbReference type="EMBL" id="FNOV01000012">
    <property type="protein sequence ID" value="SDY71078.1"/>
    <property type="molecule type" value="Genomic_DNA"/>
</dbReference>
<organism evidence="7 8">
    <name type="scientific">Hymenobacter psychrophilus</name>
    <dbReference type="NCBI Taxonomy" id="651662"/>
    <lineage>
        <taxon>Bacteria</taxon>
        <taxon>Pseudomonadati</taxon>
        <taxon>Bacteroidota</taxon>
        <taxon>Cytophagia</taxon>
        <taxon>Cytophagales</taxon>
        <taxon>Hymenobacteraceae</taxon>
        <taxon>Hymenobacter</taxon>
    </lineage>
</organism>
<dbReference type="Gene3D" id="1.10.287.130">
    <property type="match status" value="1"/>
</dbReference>
<dbReference type="PANTHER" id="PTHR43065:SF42">
    <property type="entry name" value="TWO-COMPONENT SENSOR PPRA"/>
    <property type="match status" value="1"/>
</dbReference>
<evidence type="ECO:0000313" key="7">
    <source>
        <dbReference type="EMBL" id="SDY71078.1"/>
    </source>
</evidence>
<dbReference type="Proteomes" id="UP000199249">
    <property type="component" value="Unassembled WGS sequence"/>
</dbReference>
<evidence type="ECO:0000259" key="6">
    <source>
        <dbReference type="PROSITE" id="PS50109"/>
    </source>
</evidence>
<dbReference type="SMART" id="SM00387">
    <property type="entry name" value="HATPase_c"/>
    <property type="match status" value="1"/>
</dbReference>
<keyword evidence="4" id="KW-0175">Coiled coil</keyword>
<evidence type="ECO:0000256" key="3">
    <source>
        <dbReference type="ARBA" id="ARBA00022553"/>
    </source>
</evidence>
<keyword evidence="5" id="KW-0472">Membrane</keyword>
<dbReference type="InterPro" id="IPR036097">
    <property type="entry name" value="HisK_dim/P_sf"/>
</dbReference>
<dbReference type="PRINTS" id="PR00344">
    <property type="entry name" value="BCTRLSENSOR"/>
</dbReference>
<dbReference type="AlphaFoldDB" id="A0A1H3M4A6"/>
<dbReference type="CDD" id="cd00082">
    <property type="entry name" value="HisKA"/>
    <property type="match status" value="1"/>
</dbReference>
<dbReference type="PANTHER" id="PTHR43065">
    <property type="entry name" value="SENSOR HISTIDINE KINASE"/>
    <property type="match status" value="1"/>
</dbReference>
<dbReference type="SMART" id="SM00388">
    <property type="entry name" value="HisKA"/>
    <property type="match status" value="1"/>
</dbReference>
<name>A0A1H3M4A6_9BACT</name>
<dbReference type="Pfam" id="PF02518">
    <property type="entry name" value="HATPase_c"/>
    <property type="match status" value="1"/>
</dbReference>
<sequence length="511" mass="57439">MALPPDTIRIRSRLSDNDISIVRNDSNSATISVDTTKSAYKFGPNASTIGKQVASANTGVVVMVLLSIWLVRGVSRFVNLKDRFPGWNRFYFRFWMLGAVYYLALLGFRVMRPEADDFYVLLVLLATAAVLLKVRDYRPARTLLLGFLPLTVFAIIEMFMFVFLPNTVRFYKDGFQSAEGFSWLWLFVFIFIARSHKKQAEKERLEREAAALEKQRIEAQNAALEQMVAERTASLTRQTEELRETLEELRITQAQLIQSEKMASLGELTAGIAHEIQNPLNFVTNFADVSTELLHELEEEQQRPTRDLGLETELLTDLRQNLTKITHHGQRAASIVRGMLEHSRASSGERAPTNLNQLADEYLRLAYHGLRAKNKSFNATLTTFFDPDLKSVDVVPQDLGRVLLNLFTNAFYAVQKRKELGEPGYTPTVEVSTLHRASGAVEIRVRDNGTGIPAAVRQKIFQPFFTTKPAGEGTGLGLSLSYDIITKGHNGTLSLQTEEGQGTEFIIELPG</sequence>
<dbReference type="PROSITE" id="PS50109">
    <property type="entry name" value="HIS_KIN"/>
    <property type="match status" value="1"/>
</dbReference>
<feature type="transmembrane region" description="Helical" evidence="5">
    <location>
        <begin position="175"/>
        <end position="193"/>
    </location>
</feature>